<proteinExistence type="predicted"/>
<evidence type="ECO:0000313" key="2">
    <source>
        <dbReference type="Proteomes" id="UP001458880"/>
    </source>
</evidence>
<reference evidence="1 2" key="1">
    <citation type="journal article" date="2024" name="BMC Genomics">
        <title>De novo assembly and annotation of Popillia japonica's genome with initial clues to its potential as an invasive pest.</title>
        <authorList>
            <person name="Cucini C."/>
            <person name="Boschi S."/>
            <person name="Funari R."/>
            <person name="Cardaioli E."/>
            <person name="Iannotti N."/>
            <person name="Marturano G."/>
            <person name="Paoli F."/>
            <person name="Bruttini M."/>
            <person name="Carapelli A."/>
            <person name="Frati F."/>
            <person name="Nardi F."/>
        </authorList>
    </citation>
    <scope>NUCLEOTIDE SEQUENCE [LARGE SCALE GENOMIC DNA]</scope>
    <source>
        <strain evidence="1">DMR45628</strain>
    </source>
</reference>
<sequence>MQAPSSPSSSSGSNLGQPSYPTVGRHMMCCDCWKAYDVLHQEGYEHLKVNHSITFKDPETGAHTNSIESSWRAAKSSMKTSGTCTWQLGRIKAHVPGNLASEPWRTLIEIRAMSCSKTSPPSGDGFLEIKAGQIRGSIKIQRSVKNSVKIHVRGCVNSHGFGTLGLFAGILTVKECLNYIKEVCSHL</sequence>
<evidence type="ECO:0000313" key="1">
    <source>
        <dbReference type="EMBL" id="KAK9711735.1"/>
    </source>
</evidence>
<protein>
    <submittedName>
        <fullName evidence="1">ISXO2-like transposase domain</fullName>
    </submittedName>
</protein>
<organism evidence="1 2">
    <name type="scientific">Popillia japonica</name>
    <name type="common">Japanese beetle</name>
    <dbReference type="NCBI Taxonomy" id="7064"/>
    <lineage>
        <taxon>Eukaryota</taxon>
        <taxon>Metazoa</taxon>
        <taxon>Ecdysozoa</taxon>
        <taxon>Arthropoda</taxon>
        <taxon>Hexapoda</taxon>
        <taxon>Insecta</taxon>
        <taxon>Pterygota</taxon>
        <taxon>Neoptera</taxon>
        <taxon>Endopterygota</taxon>
        <taxon>Coleoptera</taxon>
        <taxon>Polyphaga</taxon>
        <taxon>Scarabaeiformia</taxon>
        <taxon>Scarabaeidae</taxon>
        <taxon>Rutelinae</taxon>
        <taxon>Popillia</taxon>
    </lineage>
</organism>
<name>A0AAW1K248_POPJA</name>
<dbReference type="Proteomes" id="UP001458880">
    <property type="component" value="Unassembled WGS sequence"/>
</dbReference>
<dbReference type="InterPro" id="IPR053164">
    <property type="entry name" value="IS1016-like_transposase"/>
</dbReference>
<dbReference type="PANTHER" id="PTHR47163">
    <property type="entry name" value="DDE_TNP_IS1595 DOMAIN-CONTAINING PROTEIN"/>
    <property type="match status" value="1"/>
</dbReference>
<accession>A0AAW1K248</accession>
<keyword evidence="2" id="KW-1185">Reference proteome</keyword>
<dbReference type="EMBL" id="JASPKY010000274">
    <property type="protein sequence ID" value="KAK9711735.1"/>
    <property type="molecule type" value="Genomic_DNA"/>
</dbReference>
<dbReference type="PANTHER" id="PTHR47163:SF2">
    <property type="entry name" value="SI:DKEY-17M8.2"/>
    <property type="match status" value="1"/>
</dbReference>
<gene>
    <name evidence="1" type="ORF">QE152_g25288</name>
</gene>
<comment type="caution">
    <text evidence="1">The sequence shown here is derived from an EMBL/GenBank/DDBJ whole genome shotgun (WGS) entry which is preliminary data.</text>
</comment>
<dbReference type="AlphaFoldDB" id="A0AAW1K248"/>